<dbReference type="Pfam" id="PF07679">
    <property type="entry name" value="I-set"/>
    <property type="match status" value="1"/>
</dbReference>
<accession>A0A6P8IRS5</accession>
<dbReference type="SMART" id="SM00408">
    <property type="entry name" value="IGc2"/>
    <property type="match status" value="2"/>
</dbReference>
<feature type="domain" description="Fibronectin type-III" evidence="3">
    <location>
        <begin position="235"/>
        <end position="325"/>
    </location>
</feature>
<feature type="domain" description="Ig-like" evidence="2">
    <location>
        <begin position="139"/>
        <end position="228"/>
    </location>
</feature>
<dbReference type="Pfam" id="PF13895">
    <property type="entry name" value="Ig_2"/>
    <property type="match status" value="1"/>
</dbReference>
<dbReference type="PROSITE" id="PS50835">
    <property type="entry name" value="IG_LIKE"/>
    <property type="match status" value="2"/>
</dbReference>
<reference evidence="5" key="1">
    <citation type="submission" date="2025-08" db="UniProtKB">
        <authorList>
            <consortium name="RefSeq"/>
        </authorList>
    </citation>
    <scope>IDENTIFICATION</scope>
    <source>
        <tissue evidence="5">Tentacle</tissue>
    </source>
</reference>
<dbReference type="InterPro" id="IPR003961">
    <property type="entry name" value="FN3_dom"/>
</dbReference>
<dbReference type="PANTHER" id="PTHR13817">
    <property type="entry name" value="TITIN"/>
    <property type="match status" value="1"/>
</dbReference>
<dbReference type="SUPFAM" id="SSF49265">
    <property type="entry name" value="Fibronectin type III"/>
    <property type="match status" value="1"/>
</dbReference>
<evidence type="ECO:0000313" key="5">
    <source>
        <dbReference type="RefSeq" id="XP_031569846.1"/>
    </source>
</evidence>
<dbReference type="SMART" id="SM00060">
    <property type="entry name" value="FN3"/>
    <property type="match status" value="1"/>
</dbReference>
<dbReference type="Proteomes" id="UP000515163">
    <property type="component" value="Unplaced"/>
</dbReference>
<dbReference type="KEGG" id="aten:116304277"/>
<dbReference type="CDD" id="cd00063">
    <property type="entry name" value="FN3"/>
    <property type="match status" value="1"/>
</dbReference>
<keyword evidence="4" id="KW-1185">Reference proteome</keyword>
<protein>
    <submittedName>
        <fullName evidence="5">Myosin-binding protein C, slow-type-like</fullName>
    </submittedName>
</protein>
<gene>
    <name evidence="5" type="primary">LOC116304277</name>
</gene>
<dbReference type="PANTHER" id="PTHR13817:SF73">
    <property type="entry name" value="FIBRONECTIN TYPE-III DOMAIN-CONTAINING PROTEIN"/>
    <property type="match status" value="1"/>
</dbReference>
<dbReference type="Pfam" id="PF00041">
    <property type="entry name" value="fn3"/>
    <property type="match status" value="1"/>
</dbReference>
<dbReference type="InterPro" id="IPR036179">
    <property type="entry name" value="Ig-like_dom_sf"/>
</dbReference>
<dbReference type="InterPro" id="IPR003599">
    <property type="entry name" value="Ig_sub"/>
</dbReference>
<dbReference type="SMART" id="SM00409">
    <property type="entry name" value="IG"/>
    <property type="match status" value="1"/>
</dbReference>
<keyword evidence="1" id="KW-0677">Repeat</keyword>
<evidence type="ECO:0000256" key="1">
    <source>
        <dbReference type="ARBA" id="ARBA00022737"/>
    </source>
</evidence>
<dbReference type="InParanoid" id="A0A6P8IRS5"/>
<dbReference type="InterPro" id="IPR003598">
    <property type="entry name" value="Ig_sub2"/>
</dbReference>
<dbReference type="InterPro" id="IPR007110">
    <property type="entry name" value="Ig-like_dom"/>
</dbReference>
<feature type="domain" description="Ig-like" evidence="2">
    <location>
        <begin position="48"/>
        <end position="132"/>
    </location>
</feature>
<dbReference type="InterPro" id="IPR050964">
    <property type="entry name" value="Striated_Muscle_Regulatory"/>
</dbReference>
<dbReference type="SUPFAM" id="SSF48726">
    <property type="entry name" value="Immunoglobulin"/>
    <property type="match status" value="2"/>
</dbReference>
<dbReference type="InterPro" id="IPR036116">
    <property type="entry name" value="FN3_sf"/>
</dbReference>
<dbReference type="RefSeq" id="XP_031569846.1">
    <property type="nucleotide sequence ID" value="XM_031713986.1"/>
</dbReference>
<dbReference type="AlphaFoldDB" id="A0A6P8IRS5"/>
<evidence type="ECO:0000259" key="3">
    <source>
        <dbReference type="PROSITE" id="PS50853"/>
    </source>
</evidence>
<organism evidence="4 5">
    <name type="scientific">Actinia tenebrosa</name>
    <name type="common">Australian red waratah sea anemone</name>
    <dbReference type="NCBI Taxonomy" id="6105"/>
    <lineage>
        <taxon>Eukaryota</taxon>
        <taxon>Metazoa</taxon>
        <taxon>Cnidaria</taxon>
        <taxon>Anthozoa</taxon>
        <taxon>Hexacorallia</taxon>
        <taxon>Actiniaria</taxon>
        <taxon>Actiniidae</taxon>
        <taxon>Actinia</taxon>
    </lineage>
</organism>
<dbReference type="GeneID" id="116304277"/>
<proteinExistence type="predicted"/>
<dbReference type="InterPro" id="IPR013783">
    <property type="entry name" value="Ig-like_fold"/>
</dbReference>
<sequence>MDLATETVLLLALLYDLRVQKMVSEGRFGDGLLVVCLFLGLLCIHIADGIVTVSSSSHATPQSSNTNITCFVTGDTFVGWLNPIGQSIPSDDSKRIHVVSSGARHDLIIKDVQMNDEGTYQCQAGSTSLPVTIYVEYPPKVLRSLSTNSTQWTSYTDPNPVQIRCAFNGYPVPSIEISKDNKLITKGVTRRSGSLTYKFQAKTIDDYGFYACRGTNSQGDDTYYVEVSKTGLPDPPGNITLWVGCDYITVKWIPPLTDRGSPITSYRIELLHNGDTIRGDILSSSEREKTFFQLEKVTSYRVRINAKNDMGNGTRETHAFETKATCTSGKTNAASMTLLILAMVLSMIIETSSV</sequence>
<dbReference type="PROSITE" id="PS50853">
    <property type="entry name" value="FN3"/>
    <property type="match status" value="1"/>
</dbReference>
<dbReference type="Gene3D" id="2.60.40.10">
    <property type="entry name" value="Immunoglobulins"/>
    <property type="match status" value="3"/>
</dbReference>
<dbReference type="InterPro" id="IPR013098">
    <property type="entry name" value="Ig_I-set"/>
</dbReference>
<evidence type="ECO:0000313" key="4">
    <source>
        <dbReference type="Proteomes" id="UP000515163"/>
    </source>
</evidence>
<evidence type="ECO:0000259" key="2">
    <source>
        <dbReference type="PROSITE" id="PS50835"/>
    </source>
</evidence>
<name>A0A6P8IRS5_ACTTE</name>
<dbReference type="OrthoDB" id="6159398at2759"/>
<dbReference type="CDD" id="cd00096">
    <property type="entry name" value="Ig"/>
    <property type="match status" value="1"/>
</dbReference>